<dbReference type="RefSeq" id="WP_104539155.1">
    <property type="nucleotide sequence ID" value="NZ_JBJGBS010000003.1"/>
</dbReference>
<name>A0A2S7CYS6_9XANT</name>
<reference evidence="2 3" key="1">
    <citation type="submission" date="2016-08" db="EMBL/GenBank/DDBJ databases">
        <authorList>
            <person name="Seilhamer J.J."/>
        </authorList>
    </citation>
    <scope>NUCLEOTIDE SEQUENCE [LARGE SCALE GENOMIC DNA]</scope>
    <source>
        <strain evidence="2 3">CFBP4690</strain>
    </source>
</reference>
<organism evidence="2 3">
    <name type="scientific">Xanthomonas codiaei</name>
    <dbReference type="NCBI Taxonomy" id="56463"/>
    <lineage>
        <taxon>Bacteria</taxon>
        <taxon>Pseudomonadati</taxon>
        <taxon>Pseudomonadota</taxon>
        <taxon>Gammaproteobacteria</taxon>
        <taxon>Lysobacterales</taxon>
        <taxon>Lysobacteraceae</taxon>
        <taxon>Xanthomonas</taxon>
    </lineage>
</organism>
<dbReference type="Proteomes" id="UP000237872">
    <property type="component" value="Unassembled WGS sequence"/>
</dbReference>
<evidence type="ECO:0000313" key="4">
    <source>
        <dbReference type="Proteomes" id="UP001637990"/>
    </source>
</evidence>
<gene>
    <name evidence="1" type="ORF">ACI6Q5_01250</name>
    <name evidence="2" type="ORF">XcodCFBP4690_00725</name>
</gene>
<evidence type="ECO:0000313" key="2">
    <source>
        <dbReference type="EMBL" id="PPU66700.1"/>
    </source>
</evidence>
<keyword evidence="4" id="KW-1185">Reference proteome</keyword>
<dbReference type="Pfam" id="PF22785">
    <property type="entry name" value="Tc-R-P"/>
    <property type="match status" value="1"/>
</dbReference>
<accession>A0A2S7CYS6</accession>
<reference evidence="1 4" key="2">
    <citation type="submission" date="2024-11" db="EMBL/GenBank/DDBJ databases">
        <title>Genome sequencing of Xanthomonas codiaei.</title>
        <authorList>
            <person name="Studholme D.J."/>
        </authorList>
    </citation>
    <scope>NUCLEOTIDE SEQUENCE [LARGE SCALE GENOMIC DNA]</scope>
    <source>
        <strain evidence="1 4">NCPPB 4350</strain>
    </source>
</reference>
<dbReference type="EMBL" id="JBJGBS010000003">
    <property type="protein sequence ID" value="MFO3703624.1"/>
    <property type="molecule type" value="Genomic_DNA"/>
</dbReference>
<protein>
    <submittedName>
        <fullName evidence="1">Beta-lactamase hydrolase domain-containing protein</fullName>
    </submittedName>
</protein>
<sequence>MTTPILFFEGHYASGQPTQLQLAELARKGVRTVINLRTPEEPVDYDEAMEADRLGLRYATLPIADASDLDTTRIHAFGRLLDQARREGEVLIHCASSNRVGAMVALDQVFNRGTPLAAALEHGRAAGLKTLEPAVIALAQTAGTQR</sequence>
<dbReference type="AlphaFoldDB" id="A0A2S7CYS6"/>
<dbReference type="InterPro" id="IPR029021">
    <property type="entry name" value="Prot-tyrosine_phosphatase-like"/>
</dbReference>
<proteinExistence type="predicted"/>
<dbReference type="GO" id="GO:0016787">
    <property type="term" value="F:hydrolase activity"/>
    <property type="evidence" value="ECO:0007669"/>
    <property type="project" value="UniProtKB-KW"/>
</dbReference>
<comment type="caution">
    <text evidence="2">The sequence shown here is derived from an EMBL/GenBank/DDBJ whole genome shotgun (WGS) entry which is preliminary data.</text>
</comment>
<dbReference type="EMBL" id="MDEC01000001">
    <property type="protein sequence ID" value="PPU66700.1"/>
    <property type="molecule type" value="Genomic_DNA"/>
</dbReference>
<dbReference type="SUPFAM" id="SSF52799">
    <property type="entry name" value="(Phosphotyrosine protein) phosphatases II"/>
    <property type="match status" value="1"/>
</dbReference>
<evidence type="ECO:0000313" key="3">
    <source>
        <dbReference type="Proteomes" id="UP000237872"/>
    </source>
</evidence>
<keyword evidence="1" id="KW-0378">Hydrolase</keyword>
<dbReference type="Proteomes" id="UP001637990">
    <property type="component" value="Unassembled WGS sequence"/>
</dbReference>
<evidence type="ECO:0000313" key="1">
    <source>
        <dbReference type="EMBL" id="MFO3703624.1"/>
    </source>
</evidence>
<dbReference type="Gene3D" id="3.90.190.10">
    <property type="entry name" value="Protein tyrosine phosphatase superfamily"/>
    <property type="match status" value="1"/>
</dbReference>